<reference evidence="4 5" key="1">
    <citation type="submission" date="2020-08" db="EMBL/GenBank/DDBJ databases">
        <title>Genomic Encyclopedia of Type Strains, Phase IV (KMG-V): Genome sequencing to study the core and pangenomes of soil and plant-associated prokaryotes.</title>
        <authorList>
            <person name="Whitman W."/>
        </authorList>
    </citation>
    <scope>NUCLEOTIDE SEQUENCE [LARGE SCALE GENOMIC DNA]</scope>
    <source>
        <strain evidence="4 5">S3M1</strain>
    </source>
</reference>
<evidence type="ECO:0000313" key="5">
    <source>
        <dbReference type="Proteomes" id="UP000537204"/>
    </source>
</evidence>
<feature type="modified residue" description="4-aspartylphosphate" evidence="1">
    <location>
        <position position="55"/>
    </location>
</feature>
<dbReference type="SUPFAM" id="SSF52172">
    <property type="entry name" value="CheY-like"/>
    <property type="match status" value="1"/>
</dbReference>
<comment type="caution">
    <text evidence="4">The sequence shown here is derived from an EMBL/GenBank/DDBJ whole genome shotgun (WGS) entry which is preliminary data.</text>
</comment>
<keyword evidence="4" id="KW-0238">DNA-binding</keyword>
<dbReference type="InterPro" id="IPR046947">
    <property type="entry name" value="LytR-like"/>
</dbReference>
<dbReference type="PANTHER" id="PTHR37299">
    <property type="entry name" value="TRANSCRIPTIONAL REGULATOR-RELATED"/>
    <property type="match status" value="1"/>
</dbReference>
<proteinExistence type="predicted"/>
<organism evidence="4 5">
    <name type="scientific">Pedobacter cryoconitis</name>
    <dbReference type="NCBI Taxonomy" id="188932"/>
    <lineage>
        <taxon>Bacteria</taxon>
        <taxon>Pseudomonadati</taxon>
        <taxon>Bacteroidota</taxon>
        <taxon>Sphingobacteriia</taxon>
        <taxon>Sphingobacteriales</taxon>
        <taxon>Sphingobacteriaceae</taxon>
        <taxon>Pedobacter</taxon>
    </lineage>
</organism>
<evidence type="ECO:0000256" key="1">
    <source>
        <dbReference type="PROSITE-ProRule" id="PRU00169"/>
    </source>
</evidence>
<protein>
    <submittedName>
        <fullName evidence="4">DNA-binding LytR/AlgR family response regulator</fullName>
    </submittedName>
</protein>
<accession>A0A7W8ZMQ5</accession>
<evidence type="ECO:0000259" key="3">
    <source>
        <dbReference type="PROSITE" id="PS50930"/>
    </source>
</evidence>
<feature type="domain" description="Response regulatory" evidence="2">
    <location>
        <begin position="2"/>
        <end position="115"/>
    </location>
</feature>
<dbReference type="InterPro" id="IPR007492">
    <property type="entry name" value="LytTR_DNA-bd_dom"/>
</dbReference>
<evidence type="ECO:0000259" key="2">
    <source>
        <dbReference type="PROSITE" id="PS50110"/>
    </source>
</evidence>
<dbReference type="RefSeq" id="WP_183882749.1">
    <property type="nucleotide sequence ID" value="NZ_JACHCE010000004.1"/>
</dbReference>
<dbReference type="Proteomes" id="UP000537204">
    <property type="component" value="Unassembled WGS sequence"/>
</dbReference>
<dbReference type="Gene3D" id="3.40.50.2300">
    <property type="match status" value="1"/>
</dbReference>
<dbReference type="GO" id="GO:0003677">
    <property type="term" value="F:DNA binding"/>
    <property type="evidence" value="ECO:0007669"/>
    <property type="project" value="UniProtKB-KW"/>
</dbReference>
<keyword evidence="1" id="KW-0597">Phosphoprotein</keyword>
<dbReference type="Pfam" id="PF00072">
    <property type="entry name" value="Response_reg"/>
    <property type="match status" value="1"/>
</dbReference>
<dbReference type="EMBL" id="JACHCE010000004">
    <property type="protein sequence ID" value="MBB5636844.1"/>
    <property type="molecule type" value="Genomic_DNA"/>
</dbReference>
<dbReference type="InterPro" id="IPR001789">
    <property type="entry name" value="Sig_transdc_resp-reg_receiver"/>
</dbReference>
<dbReference type="Pfam" id="PF04397">
    <property type="entry name" value="LytTR"/>
    <property type="match status" value="1"/>
</dbReference>
<evidence type="ECO:0000313" key="4">
    <source>
        <dbReference type="EMBL" id="MBB5636844.1"/>
    </source>
</evidence>
<dbReference type="PANTHER" id="PTHR37299:SF1">
    <property type="entry name" value="STAGE 0 SPORULATION PROTEIN A HOMOLOG"/>
    <property type="match status" value="1"/>
</dbReference>
<gene>
    <name evidence="4" type="ORF">HDE68_002757</name>
</gene>
<dbReference type="SMART" id="SM00448">
    <property type="entry name" value="REC"/>
    <property type="match status" value="1"/>
</dbReference>
<dbReference type="PROSITE" id="PS50930">
    <property type="entry name" value="HTH_LYTTR"/>
    <property type="match status" value="1"/>
</dbReference>
<sequence>MNIVIIEDEIKTAKALAKMITSIQPGAKITATIQSVKTAVTYLSANVHPDLIFMDVQLADGNCFEIFKQTQVLSPVIFCTAFDEYAMDAFKTNGVDYILKPFSQESLDIAFKKVALLQNFFQVNEQASARINTLLDNKETTGKKGFLVFKNNKYVTIQTDDIAFFYIIDELTTLVTFTQQEYGISQSLEELYKVLNPKQFFRINRQYLISYSAVKEVEHYFARKLIVKLNISTSQQLIVGKDKATLFLNWLDNP</sequence>
<dbReference type="GO" id="GO:0000156">
    <property type="term" value="F:phosphorelay response regulator activity"/>
    <property type="evidence" value="ECO:0007669"/>
    <property type="project" value="InterPro"/>
</dbReference>
<dbReference type="InterPro" id="IPR011006">
    <property type="entry name" value="CheY-like_superfamily"/>
</dbReference>
<dbReference type="Gene3D" id="2.40.50.1020">
    <property type="entry name" value="LytTr DNA-binding domain"/>
    <property type="match status" value="1"/>
</dbReference>
<dbReference type="PROSITE" id="PS50110">
    <property type="entry name" value="RESPONSE_REGULATORY"/>
    <property type="match status" value="1"/>
</dbReference>
<dbReference type="AlphaFoldDB" id="A0A7W8ZMQ5"/>
<name>A0A7W8ZMQ5_9SPHI</name>
<feature type="domain" description="HTH LytTR-type" evidence="3">
    <location>
        <begin position="146"/>
        <end position="218"/>
    </location>
</feature>
<dbReference type="SMART" id="SM00850">
    <property type="entry name" value="LytTR"/>
    <property type="match status" value="1"/>
</dbReference>